<name>A0A9P3UK52_LYOSH</name>
<feature type="compositionally biased region" description="Low complexity" evidence="1">
    <location>
        <begin position="58"/>
        <end position="70"/>
    </location>
</feature>
<gene>
    <name evidence="2" type="ORF">LshimejAT787_0305960</name>
</gene>
<evidence type="ECO:0000313" key="2">
    <source>
        <dbReference type="EMBL" id="GLB36308.1"/>
    </source>
</evidence>
<comment type="caution">
    <text evidence="2">The sequence shown here is derived from an EMBL/GenBank/DDBJ whole genome shotgun (WGS) entry which is preliminary data.</text>
</comment>
<feature type="compositionally biased region" description="Low complexity" evidence="1">
    <location>
        <begin position="186"/>
        <end position="200"/>
    </location>
</feature>
<feature type="region of interest" description="Disordered" evidence="1">
    <location>
        <begin position="319"/>
        <end position="398"/>
    </location>
</feature>
<evidence type="ECO:0000313" key="3">
    <source>
        <dbReference type="Proteomes" id="UP001063166"/>
    </source>
</evidence>
<dbReference type="OrthoDB" id="3269550at2759"/>
<sequence>MAVRGARPVSTQFSSILQLASSPGPSVHHLNDFESMEDVEDLARLAASSSESISDAGHSLSSRNSASSANHSFYSPLLRSTSFQSNAKFSSDPAIPPLPNNLPKYKGKRPGRSSFARSADHDPASNQQPMPSPSLPTRSKSFNVNVLRRGAPQGGSGNNPQAHLPAVDETSTAPTASLPLSNGGRSACSSQPTTPATPSSVHNILRASAREVNAHVRRRSLDLGQGKVQAGIRRLKRSQSTRTMHIGDRPRTAGAEMQDRTIQKLHAEPQLTEQQRLLAVKRARKIAQVFGSEAPVELIQGADYHCRRSTDRRDFLSTLLSTDAPPAPPSVGSARRRSNSSSSTSVSQTRRRSSSIKTSPNDAEPSARPPSDTIPNDSSEAPEPPSPTSTSATFRERRRRAAKLSQFFGVNYQDISESVRQTFVMPAAPKQDTSRVPPPVVEVDVKVAGRRFWGLADSELKTADVADVIDKLRGLKAAS</sequence>
<protein>
    <submittedName>
        <fullName evidence="2">Uncharacterized protein</fullName>
    </submittedName>
</protein>
<feature type="region of interest" description="Disordered" evidence="1">
    <location>
        <begin position="45"/>
        <end position="70"/>
    </location>
</feature>
<reference evidence="2" key="1">
    <citation type="submission" date="2022-07" db="EMBL/GenBank/DDBJ databases">
        <title>The genome of Lyophyllum shimeji provides insight into the initial evolution of ectomycorrhizal fungal genome.</title>
        <authorList>
            <person name="Kobayashi Y."/>
            <person name="Shibata T."/>
            <person name="Hirakawa H."/>
            <person name="Shigenobu S."/>
            <person name="Nishiyama T."/>
            <person name="Yamada A."/>
            <person name="Hasebe M."/>
            <person name="Kawaguchi M."/>
        </authorList>
    </citation>
    <scope>NUCLEOTIDE SEQUENCE</scope>
    <source>
        <strain evidence="2">AT787</strain>
    </source>
</reference>
<dbReference type="EMBL" id="BRPK01000003">
    <property type="protein sequence ID" value="GLB36308.1"/>
    <property type="molecule type" value="Genomic_DNA"/>
</dbReference>
<dbReference type="Proteomes" id="UP001063166">
    <property type="component" value="Unassembled WGS sequence"/>
</dbReference>
<feature type="compositionally biased region" description="Low complexity" evidence="1">
    <location>
        <begin position="339"/>
        <end position="348"/>
    </location>
</feature>
<evidence type="ECO:0000256" key="1">
    <source>
        <dbReference type="SAM" id="MobiDB-lite"/>
    </source>
</evidence>
<dbReference type="AlphaFoldDB" id="A0A9P3UK52"/>
<accession>A0A9P3UK52</accession>
<feature type="region of interest" description="Disordered" evidence="1">
    <location>
        <begin position="87"/>
        <end position="200"/>
    </location>
</feature>
<proteinExistence type="predicted"/>
<keyword evidence="3" id="KW-1185">Reference proteome</keyword>
<feature type="compositionally biased region" description="Polar residues" evidence="1">
    <location>
        <begin position="124"/>
        <end position="144"/>
    </location>
</feature>
<organism evidence="2 3">
    <name type="scientific">Lyophyllum shimeji</name>
    <name type="common">Hon-shimeji</name>
    <name type="synonym">Tricholoma shimeji</name>
    <dbReference type="NCBI Taxonomy" id="47721"/>
    <lineage>
        <taxon>Eukaryota</taxon>
        <taxon>Fungi</taxon>
        <taxon>Dikarya</taxon>
        <taxon>Basidiomycota</taxon>
        <taxon>Agaricomycotina</taxon>
        <taxon>Agaricomycetes</taxon>
        <taxon>Agaricomycetidae</taxon>
        <taxon>Agaricales</taxon>
        <taxon>Tricholomatineae</taxon>
        <taxon>Lyophyllaceae</taxon>
        <taxon>Lyophyllum</taxon>
    </lineage>
</organism>
<feature type="compositionally biased region" description="Polar residues" evidence="1">
    <location>
        <begin position="169"/>
        <end position="184"/>
    </location>
</feature>